<dbReference type="KEGG" id="ifn:GM661_05600"/>
<dbReference type="InterPro" id="IPR002477">
    <property type="entry name" value="Peptidoglycan-bd-like"/>
</dbReference>
<keyword evidence="4" id="KW-1185">Reference proteome</keyword>
<organism evidence="3 4">
    <name type="scientific">Iocasia fonsfrigidae</name>
    <dbReference type="NCBI Taxonomy" id="2682810"/>
    <lineage>
        <taxon>Bacteria</taxon>
        <taxon>Bacillati</taxon>
        <taxon>Bacillota</taxon>
        <taxon>Clostridia</taxon>
        <taxon>Halanaerobiales</taxon>
        <taxon>Halanaerobiaceae</taxon>
        <taxon>Iocasia</taxon>
    </lineage>
</organism>
<dbReference type="SUPFAM" id="SSF47090">
    <property type="entry name" value="PGBD-like"/>
    <property type="match status" value="1"/>
</dbReference>
<evidence type="ECO:0008006" key="5">
    <source>
        <dbReference type="Google" id="ProtNLM"/>
    </source>
</evidence>
<feature type="domain" description="DUF5675" evidence="2">
    <location>
        <begin position="449"/>
        <end position="542"/>
    </location>
</feature>
<sequence length="597" mass="69160">MKGILSYGCRFNKLETEITIKPLDDDLAGFETTLKKEFIRKIFFDYYSNIYVIKGYYPNNDVDECFKGVELERWASLKNSHKDAVKKVRIRWVRGEHVDREISFNACAIKYKEEIDTMNHHFYLLLIDVDREREIGYNNTITVNNSNLLYITIKPYIENKSLNSVLRKLDNKYTSISDLKSNYALINDLPTTGIASTRSIVEEDYWEMKLLVFSLSTEFKSVSFELNINFNKNGYDGLVNNGRPLNILRRIISVLTRHISSEAIKDVENIKKNFDIEKVLLSRQLKEKVKEIIKREDLIIQPSLNSIRLCKNNNGIGIGMSMNQELNSRMNWYQKVNLKPPKKDFTLGNYQLSLPDYDYESYDYSSWRTFKYNSNKMMKGEDIKQLQMILNQFGANLEVDGYYGSSTRKAVIGFQKSSGLSTDGVVGPNTREEIKKGLGMEIDKFEIVITRNEETEKTTVGQINVEGEDIGYTLERAWKNNQNNESRIPAGEYEAFIRKAGTSKWKYDVIQLKNVPGRTAIQIHRGNIYPHTVGCILVGKYKREVIEKIYIRDYADDYSKDIIGTDMVLDSRVALNEIMDKYKEKGGKIVVTIKDNF</sequence>
<protein>
    <recommendedName>
        <fullName evidence="5">Peptidoglycan binding-like domain-containing protein</fullName>
    </recommendedName>
</protein>
<dbReference type="Pfam" id="PF18925">
    <property type="entry name" value="DUF5675"/>
    <property type="match status" value="1"/>
</dbReference>
<dbReference type="Gene3D" id="1.10.101.10">
    <property type="entry name" value="PGBD-like superfamily/PGBD"/>
    <property type="match status" value="1"/>
</dbReference>
<dbReference type="EMBL" id="CP046640">
    <property type="protein sequence ID" value="QTL97495.1"/>
    <property type="molecule type" value="Genomic_DNA"/>
</dbReference>
<evidence type="ECO:0000259" key="1">
    <source>
        <dbReference type="Pfam" id="PF01471"/>
    </source>
</evidence>
<evidence type="ECO:0000313" key="3">
    <source>
        <dbReference type="EMBL" id="QTL97495.1"/>
    </source>
</evidence>
<dbReference type="InterPro" id="IPR036365">
    <property type="entry name" value="PGBD-like_sf"/>
</dbReference>
<dbReference type="InterPro" id="IPR036366">
    <property type="entry name" value="PGBDSf"/>
</dbReference>
<name>A0A8A7KBM6_9FIRM</name>
<accession>A0A8A7KBM6</accession>
<gene>
    <name evidence="3" type="ORF">GM661_05600</name>
</gene>
<evidence type="ECO:0000259" key="2">
    <source>
        <dbReference type="Pfam" id="PF18925"/>
    </source>
</evidence>
<dbReference type="Proteomes" id="UP000665020">
    <property type="component" value="Chromosome"/>
</dbReference>
<dbReference type="InterPro" id="IPR043732">
    <property type="entry name" value="DUF5675"/>
</dbReference>
<dbReference type="AlphaFoldDB" id="A0A8A7KBM6"/>
<dbReference type="RefSeq" id="WP_230869124.1">
    <property type="nucleotide sequence ID" value="NZ_CP046640.1"/>
</dbReference>
<dbReference type="Pfam" id="PF01471">
    <property type="entry name" value="PG_binding_1"/>
    <property type="match status" value="1"/>
</dbReference>
<proteinExistence type="predicted"/>
<reference evidence="3" key="1">
    <citation type="submission" date="2019-12" db="EMBL/GenBank/DDBJ databases">
        <authorList>
            <person name="zhang j."/>
            <person name="sun C.M."/>
        </authorList>
    </citation>
    <scope>NUCLEOTIDE SEQUENCE</scope>
    <source>
        <strain evidence="3">NS-1</strain>
    </source>
</reference>
<evidence type="ECO:0000313" key="4">
    <source>
        <dbReference type="Proteomes" id="UP000665020"/>
    </source>
</evidence>
<feature type="domain" description="Peptidoglycan binding-like" evidence="1">
    <location>
        <begin position="380"/>
        <end position="432"/>
    </location>
</feature>